<comment type="similarity">
    <text evidence="2">Belongs to the GSP E family.</text>
</comment>
<evidence type="ECO:0000313" key="8">
    <source>
        <dbReference type="Proteomes" id="UP001595555"/>
    </source>
</evidence>
<dbReference type="Pfam" id="PF00437">
    <property type="entry name" value="T2SSE"/>
    <property type="match status" value="1"/>
</dbReference>
<evidence type="ECO:0000256" key="4">
    <source>
        <dbReference type="ARBA" id="ARBA00022741"/>
    </source>
</evidence>
<feature type="domain" description="Bacterial type II secretion system protein E" evidence="6">
    <location>
        <begin position="390"/>
        <end position="404"/>
    </location>
</feature>
<dbReference type="Gene3D" id="3.30.450.90">
    <property type="match status" value="1"/>
</dbReference>
<organism evidence="7 8">
    <name type="scientific">Cellvibrio fontiphilus</name>
    <dbReference type="NCBI Taxonomy" id="1815559"/>
    <lineage>
        <taxon>Bacteria</taxon>
        <taxon>Pseudomonadati</taxon>
        <taxon>Pseudomonadota</taxon>
        <taxon>Gammaproteobacteria</taxon>
        <taxon>Cellvibrionales</taxon>
        <taxon>Cellvibrionaceae</taxon>
        <taxon>Cellvibrio</taxon>
    </lineage>
</organism>
<dbReference type="Proteomes" id="UP001595555">
    <property type="component" value="Unassembled WGS sequence"/>
</dbReference>
<dbReference type="SUPFAM" id="SSF52540">
    <property type="entry name" value="P-loop containing nucleoside triphosphate hydrolases"/>
    <property type="match status" value="1"/>
</dbReference>
<evidence type="ECO:0000256" key="2">
    <source>
        <dbReference type="ARBA" id="ARBA00006611"/>
    </source>
</evidence>
<keyword evidence="5" id="KW-0067">ATP-binding</keyword>
<dbReference type="InterPro" id="IPR027417">
    <property type="entry name" value="P-loop_NTPase"/>
</dbReference>
<evidence type="ECO:0000256" key="5">
    <source>
        <dbReference type="ARBA" id="ARBA00022840"/>
    </source>
</evidence>
<dbReference type="Gene3D" id="3.30.300.160">
    <property type="entry name" value="Type II secretion system, protein E, N-terminal domain"/>
    <property type="match status" value="1"/>
</dbReference>
<dbReference type="InterPro" id="IPR007831">
    <property type="entry name" value="T2SS_GspE_N"/>
</dbReference>
<keyword evidence="3" id="KW-0963">Cytoplasm</keyword>
<evidence type="ECO:0000259" key="6">
    <source>
        <dbReference type="PROSITE" id="PS00662"/>
    </source>
</evidence>
<dbReference type="PANTHER" id="PTHR30258">
    <property type="entry name" value="TYPE II SECRETION SYSTEM PROTEIN GSPE-RELATED"/>
    <property type="match status" value="1"/>
</dbReference>
<dbReference type="Pfam" id="PF05157">
    <property type="entry name" value="MshEN"/>
    <property type="match status" value="1"/>
</dbReference>
<dbReference type="CDD" id="cd01129">
    <property type="entry name" value="PulE-GspE-like"/>
    <property type="match status" value="1"/>
</dbReference>
<dbReference type="RefSeq" id="WP_378114895.1">
    <property type="nucleotide sequence ID" value="NZ_JBHRTF010000001.1"/>
</dbReference>
<dbReference type="InterPro" id="IPR013374">
    <property type="entry name" value="ATPase_typ4_pilus-assembl_PilB"/>
</dbReference>
<dbReference type="PROSITE" id="PS00662">
    <property type="entry name" value="T2SP_E"/>
    <property type="match status" value="1"/>
</dbReference>
<dbReference type="NCBIfam" id="TIGR02538">
    <property type="entry name" value="type_IV_pilB"/>
    <property type="match status" value="1"/>
</dbReference>
<dbReference type="SUPFAM" id="SSF160246">
    <property type="entry name" value="EspE N-terminal domain-like"/>
    <property type="match status" value="1"/>
</dbReference>
<keyword evidence="8" id="KW-1185">Reference proteome</keyword>
<sequence>MNNPSPIALNGLARRLVADNILEAELAAKAVAQAKKDKVTLAQHLVNHAIVDARTLALVAAEEFGSPVFDLNALNKDLIPQKLVDEKLIRKHHTLPIARRGNRLFLAVTDPTDLHALDEIKFNTGINTEAVLVEADKLQIAIEKYLNAQEETLGGALGDLDENLDDLDVQAVGDTPAQEDASEADEAPIVKYINKVLLDAIKTGASDIHFEPYEKSYRIRFRTDGVLHEVSRPPVNLAFRMAARLKVMSQMDISERRLPQDGRIKLKVSKTRAIDFRVNTLPTLFGEKIVLRILDPSSAKLGIDALGYEDDQKKLYLDALAQSQGMILVTGPTGSGKTVSLYTGLNILNTSEVNISTAEDPVEINLEGINQVQMNTKVGLTFAEALRSFLRQDPDVIMVGEIRDLETAEIAIKASQTGHLVLSTLHTNSAPETLTRLLNMGVPAFNVATSVSLIIAQRLARRLCTVCKKPATDIPADILTQEGFDEIKIPRAEFQLFHPGPGCEKCNGGYKGRVGVYEVVRITPLIANLIMEGGNSLQIARAAKEAGFNNLRVSALRKVAMGLTSLEEANRVTKD</sequence>
<dbReference type="PANTHER" id="PTHR30258:SF1">
    <property type="entry name" value="PROTEIN TRANSPORT PROTEIN HOFB HOMOLOG"/>
    <property type="match status" value="1"/>
</dbReference>
<protein>
    <submittedName>
        <fullName evidence="7">Type IV-A pilus assembly ATPase PilB</fullName>
    </submittedName>
</protein>
<dbReference type="Gene3D" id="3.40.50.300">
    <property type="entry name" value="P-loop containing nucleotide triphosphate hydrolases"/>
    <property type="match status" value="1"/>
</dbReference>
<reference evidence="8" key="1">
    <citation type="journal article" date="2019" name="Int. J. Syst. Evol. Microbiol.">
        <title>The Global Catalogue of Microorganisms (GCM) 10K type strain sequencing project: providing services to taxonomists for standard genome sequencing and annotation.</title>
        <authorList>
            <consortium name="The Broad Institute Genomics Platform"/>
            <consortium name="The Broad Institute Genome Sequencing Center for Infectious Disease"/>
            <person name="Wu L."/>
            <person name="Ma J."/>
        </authorList>
    </citation>
    <scope>NUCLEOTIDE SEQUENCE [LARGE SCALE GENOMIC DNA]</scope>
    <source>
        <strain evidence="8">KCTC 52237</strain>
    </source>
</reference>
<dbReference type="EMBL" id="JBHRTF010000001">
    <property type="protein sequence ID" value="MFC3113983.1"/>
    <property type="molecule type" value="Genomic_DNA"/>
</dbReference>
<dbReference type="InterPro" id="IPR037257">
    <property type="entry name" value="T2SS_E_N_sf"/>
</dbReference>
<comment type="caution">
    <text evidence="7">The sequence shown here is derived from an EMBL/GenBank/DDBJ whole genome shotgun (WGS) entry which is preliminary data.</text>
</comment>
<dbReference type="InterPro" id="IPR001482">
    <property type="entry name" value="T2SS/T4SS_dom"/>
</dbReference>
<comment type="subcellular location">
    <subcellularLocation>
        <location evidence="1">Cytoplasm</location>
    </subcellularLocation>
</comment>
<accession>A0ABV7FB79</accession>
<keyword evidence="4" id="KW-0547">Nucleotide-binding</keyword>
<evidence type="ECO:0000256" key="3">
    <source>
        <dbReference type="ARBA" id="ARBA00022490"/>
    </source>
</evidence>
<evidence type="ECO:0000313" key="7">
    <source>
        <dbReference type="EMBL" id="MFC3113983.1"/>
    </source>
</evidence>
<gene>
    <name evidence="7" type="primary">pilB</name>
    <name evidence="7" type="ORF">ACFODX_00340</name>
</gene>
<evidence type="ECO:0000256" key="1">
    <source>
        <dbReference type="ARBA" id="ARBA00004496"/>
    </source>
</evidence>
<name>A0ABV7FB79_9GAMM</name>
<proteinExistence type="inferred from homology"/>